<sequence length="95" mass="11218">MDAYFSNEKITDSDLCNTKYSIAVLEKHFHYLNKKVVLCTQDLNAEFCVKYILDMDVDSGSEDSYLYDKNHILRMQQHISEEEFDKAYALLYNDD</sequence>
<accession>A0A6C0CBZ0</accession>
<name>A0A6C0CBZ0_9ZZZZ</name>
<dbReference type="AlphaFoldDB" id="A0A6C0CBZ0"/>
<evidence type="ECO:0000313" key="1">
    <source>
        <dbReference type="EMBL" id="QHT01857.1"/>
    </source>
</evidence>
<protein>
    <submittedName>
        <fullName evidence="1">Uncharacterized protein</fullName>
    </submittedName>
</protein>
<dbReference type="EMBL" id="MN739382">
    <property type="protein sequence ID" value="QHT01857.1"/>
    <property type="molecule type" value="Genomic_DNA"/>
</dbReference>
<organism evidence="1">
    <name type="scientific">viral metagenome</name>
    <dbReference type="NCBI Taxonomy" id="1070528"/>
    <lineage>
        <taxon>unclassified sequences</taxon>
        <taxon>metagenomes</taxon>
        <taxon>organismal metagenomes</taxon>
    </lineage>
</organism>
<reference evidence="1" key="1">
    <citation type="journal article" date="2020" name="Nature">
        <title>Giant virus diversity and host interactions through global metagenomics.</title>
        <authorList>
            <person name="Schulz F."/>
            <person name="Roux S."/>
            <person name="Paez-Espino D."/>
            <person name="Jungbluth S."/>
            <person name="Walsh D.A."/>
            <person name="Denef V.J."/>
            <person name="McMahon K.D."/>
            <person name="Konstantinidis K.T."/>
            <person name="Eloe-Fadrosh E.A."/>
            <person name="Kyrpides N.C."/>
            <person name="Woyke T."/>
        </authorList>
    </citation>
    <scope>NUCLEOTIDE SEQUENCE</scope>
    <source>
        <strain evidence="1">GVMAG-M-3300020523-10</strain>
    </source>
</reference>
<proteinExistence type="predicted"/>